<reference evidence="3 4" key="1">
    <citation type="submission" date="2024-05" db="EMBL/GenBank/DDBJ databases">
        <title>Three bacterial strains, DH-69, EH-24, and ECK-19 isolated from coastal sediments.</title>
        <authorList>
            <person name="Ye Y.-Q."/>
            <person name="Du Z.-J."/>
        </authorList>
    </citation>
    <scope>NUCLEOTIDE SEQUENCE [LARGE SCALE GENOMIC DNA]</scope>
    <source>
        <strain evidence="3 4">ECK-19</strain>
    </source>
</reference>
<keyword evidence="4" id="KW-1185">Reference proteome</keyword>
<dbReference type="RefSeq" id="WP_369314120.1">
    <property type="nucleotide sequence ID" value="NZ_JBEHZE010000001.1"/>
</dbReference>
<feature type="chain" id="PRO_5046711476" evidence="2">
    <location>
        <begin position="22"/>
        <end position="303"/>
    </location>
</feature>
<name>A0ABV3Z5P0_9PROT</name>
<feature type="signal peptide" evidence="2">
    <location>
        <begin position="1"/>
        <end position="21"/>
    </location>
</feature>
<sequence length="303" mass="33685">MKRIKVAAVIGLLACAACASAPVSNTEQLTSDPAYTDAISNLSRIEITERFNIASYKSELDGTAIKIGWTPSAHESQFEQSAVPEKRTGKQIDNNNDQSIGEVFEIQNSMSPPGWRVEPNAMLHLESGLRCPNDINIVSQDLKYDLSKIFHFDDTKRNVACLYTANVTGTSFSIYASHWPDITQEEHAYGAVSAIFEAYEVIEEMTVQVATVKREDDATGSNEILDDLEIPHAIGFKINNQNAEQVKTALWVVKIFDWHVKVRATYELEDQVSELIAALYFATSHLDVRAKNLKYPTVPGVDV</sequence>
<evidence type="ECO:0000313" key="3">
    <source>
        <dbReference type="EMBL" id="MEX6634130.1"/>
    </source>
</evidence>
<proteinExistence type="predicted"/>
<keyword evidence="2" id="KW-0732">Signal</keyword>
<evidence type="ECO:0000256" key="2">
    <source>
        <dbReference type="SAM" id="SignalP"/>
    </source>
</evidence>
<evidence type="ECO:0000313" key="4">
    <source>
        <dbReference type="Proteomes" id="UP001560685"/>
    </source>
</evidence>
<dbReference type="Proteomes" id="UP001560685">
    <property type="component" value="Unassembled WGS sequence"/>
</dbReference>
<evidence type="ECO:0000256" key="1">
    <source>
        <dbReference type="SAM" id="MobiDB-lite"/>
    </source>
</evidence>
<comment type="caution">
    <text evidence="3">The sequence shown here is derived from an EMBL/GenBank/DDBJ whole genome shotgun (WGS) entry which is preliminary data.</text>
</comment>
<accession>A0ABV3Z5P0</accession>
<dbReference type="EMBL" id="JBEHZE010000001">
    <property type="protein sequence ID" value="MEX6634130.1"/>
    <property type="molecule type" value="Genomic_DNA"/>
</dbReference>
<feature type="region of interest" description="Disordered" evidence="1">
    <location>
        <begin position="76"/>
        <end position="96"/>
    </location>
</feature>
<organism evidence="3 4">
    <name type="scientific">Hyphococcus lacteus</name>
    <dbReference type="NCBI Taxonomy" id="3143536"/>
    <lineage>
        <taxon>Bacteria</taxon>
        <taxon>Pseudomonadati</taxon>
        <taxon>Pseudomonadota</taxon>
        <taxon>Alphaproteobacteria</taxon>
        <taxon>Parvularculales</taxon>
        <taxon>Parvularculaceae</taxon>
        <taxon>Hyphococcus</taxon>
    </lineage>
</organism>
<protein>
    <submittedName>
        <fullName evidence="3">Uncharacterized protein</fullName>
    </submittedName>
</protein>
<gene>
    <name evidence="3" type="ORF">ABFZ84_11295</name>
</gene>